<dbReference type="PROSITE" id="PS50405">
    <property type="entry name" value="GST_CTER"/>
    <property type="match status" value="1"/>
</dbReference>
<sequence length="343" mass="38087">MTSEQGSSTPKAILYSWPTSVWSTVPQLCLYEKGYSDDEYIIRYVDINEGATVMPVVLCSCSRLTGTIPTLVVPTLETTGTGVDTRYRSLRDTVSICDFLDHARSANAGHMHHPDKPAPTLAPATIEGKALSDTIISLIHLTTVDPNFLALCARNAEELADKAKKAPGQSLTARRESLLRYLEEAKHAVSESAVAPKEGNLTWEQKTVKFLEEKIKSNEQLWELYNGKAGKDREEMFFDVCRKTWTEALPETFNKLEDAIQGPFALGDQVSLADLHTISWLTRLVSIAGGDPNQSGIESLHPHLGGFKLGPKLLKFWEIWVQRESFKKVLVPATGEFERMSGH</sequence>
<feature type="domain" description="GST C-terminal" evidence="1">
    <location>
        <begin position="201"/>
        <end position="341"/>
    </location>
</feature>
<dbReference type="CDD" id="cd00299">
    <property type="entry name" value="GST_C_family"/>
    <property type="match status" value="1"/>
</dbReference>
<dbReference type="InterPro" id="IPR010987">
    <property type="entry name" value="Glutathione-S-Trfase_C-like"/>
</dbReference>
<organism evidence="2 3">
    <name type="scientific">Kwoniella heveanensis BCC8398</name>
    <dbReference type="NCBI Taxonomy" id="1296120"/>
    <lineage>
        <taxon>Eukaryota</taxon>
        <taxon>Fungi</taxon>
        <taxon>Dikarya</taxon>
        <taxon>Basidiomycota</taxon>
        <taxon>Agaricomycotina</taxon>
        <taxon>Tremellomycetes</taxon>
        <taxon>Tremellales</taxon>
        <taxon>Cryptococcaceae</taxon>
        <taxon>Kwoniella</taxon>
    </lineage>
</organism>
<gene>
    <name evidence="2" type="ORF">I316_04603</name>
</gene>
<dbReference type="InterPro" id="IPR036282">
    <property type="entry name" value="Glutathione-S-Trfase_C_sf"/>
</dbReference>
<name>A0A1B9GR77_9TREE</name>
<keyword evidence="3" id="KW-1185">Reference proteome</keyword>
<accession>A0A1B9GR77</accession>
<dbReference type="EMBL" id="KI669504">
    <property type="protein sequence ID" value="OCF33531.1"/>
    <property type="molecule type" value="Genomic_DNA"/>
</dbReference>
<dbReference type="OrthoDB" id="412788at2759"/>
<dbReference type="Proteomes" id="UP000092666">
    <property type="component" value="Unassembled WGS sequence"/>
</dbReference>
<reference evidence="2 3" key="1">
    <citation type="submission" date="2013-07" db="EMBL/GenBank/DDBJ databases">
        <title>The Genome Sequence of Cryptococcus heveanensis BCC8398.</title>
        <authorList>
            <consortium name="The Broad Institute Genome Sequencing Platform"/>
            <person name="Cuomo C."/>
            <person name="Litvintseva A."/>
            <person name="Chen Y."/>
            <person name="Heitman J."/>
            <person name="Sun S."/>
            <person name="Springer D."/>
            <person name="Dromer F."/>
            <person name="Young S.K."/>
            <person name="Zeng Q."/>
            <person name="Gargeya S."/>
            <person name="Fitzgerald M."/>
            <person name="Abouelleil A."/>
            <person name="Alvarado L."/>
            <person name="Berlin A.M."/>
            <person name="Chapman S.B."/>
            <person name="Dewar J."/>
            <person name="Goldberg J."/>
            <person name="Griggs A."/>
            <person name="Gujja S."/>
            <person name="Hansen M."/>
            <person name="Howarth C."/>
            <person name="Imamovic A."/>
            <person name="Larimer J."/>
            <person name="McCowan C."/>
            <person name="Murphy C."/>
            <person name="Pearson M."/>
            <person name="Priest M."/>
            <person name="Roberts A."/>
            <person name="Saif S."/>
            <person name="Shea T."/>
            <person name="Sykes S."/>
            <person name="Wortman J."/>
            <person name="Nusbaum C."/>
            <person name="Birren B."/>
        </authorList>
    </citation>
    <scope>NUCLEOTIDE SEQUENCE [LARGE SCALE GENOMIC DNA]</scope>
    <source>
        <strain evidence="2 3">BCC8398</strain>
    </source>
</reference>
<evidence type="ECO:0000259" key="1">
    <source>
        <dbReference type="PROSITE" id="PS50405"/>
    </source>
</evidence>
<protein>
    <recommendedName>
        <fullName evidence="1">GST C-terminal domain-containing protein</fullName>
    </recommendedName>
</protein>
<evidence type="ECO:0000313" key="3">
    <source>
        <dbReference type="Proteomes" id="UP000092666"/>
    </source>
</evidence>
<dbReference type="AlphaFoldDB" id="A0A1B9GR77"/>
<dbReference type="CDD" id="cd00570">
    <property type="entry name" value="GST_N_family"/>
    <property type="match status" value="1"/>
</dbReference>
<dbReference type="STRING" id="1296120.A0A1B9GR77"/>
<proteinExistence type="predicted"/>
<reference evidence="3" key="2">
    <citation type="submission" date="2013-12" db="EMBL/GenBank/DDBJ databases">
        <title>Evolution of pathogenesis and genome organization in the Tremellales.</title>
        <authorList>
            <person name="Cuomo C."/>
            <person name="Litvintseva A."/>
            <person name="Heitman J."/>
            <person name="Chen Y."/>
            <person name="Sun S."/>
            <person name="Springer D."/>
            <person name="Dromer F."/>
            <person name="Young S."/>
            <person name="Zeng Q."/>
            <person name="Chapman S."/>
            <person name="Gujja S."/>
            <person name="Saif S."/>
            <person name="Birren B."/>
        </authorList>
    </citation>
    <scope>NUCLEOTIDE SEQUENCE [LARGE SCALE GENOMIC DNA]</scope>
    <source>
        <strain evidence="3">BCC8398</strain>
    </source>
</reference>
<evidence type="ECO:0000313" key="2">
    <source>
        <dbReference type="EMBL" id="OCF33531.1"/>
    </source>
</evidence>
<dbReference type="SUPFAM" id="SSF47616">
    <property type="entry name" value="GST C-terminal domain-like"/>
    <property type="match status" value="1"/>
</dbReference>
<dbReference type="Gene3D" id="1.20.1050.10">
    <property type="match status" value="1"/>
</dbReference>